<dbReference type="InterPro" id="IPR018499">
    <property type="entry name" value="Tetraspanin/Peripherin"/>
</dbReference>
<keyword evidence="4 5" id="KW-0472">Membrane</keyword>
<protein>
    <recommendedName>
        <fullName evidence="11">Tetraspanin</fullName>
    </recommendedName>
</protein>
<reference evidence="7" key="1">
    <citation type="submission" date="2021-02" db="EMBL/GenBank/DDBJ databases">
        <authorList>
            <person name="Nowell W R."/>
        </authorList>
    </citation>
    <scope>NUCLEOTIDE SEQUENCE</scope>
</reference>
<evidence type="ECO:0000313" key="9">
    <source>
        <dbReference type="EMBL" id="CAF3794897.1"/>
    </source>
</evidence>
<evidence type="ECO:0000256" key="5">
    <source>
        <dbReference type="SAM" id="Phobius"/>
    </source>
</evidence>
<dbReference type="PANTHER" id="PTHR19282:SF544">
    <property type="entry name" value="TETRASPANIN"/>
    <property type="match status" value="1"/>
</dbReference>
<accession>A0A814IHH6</accession>
<dbReference type="PANTHER" id="PTHR19282">
    <property type="entry name" value="TETRASPANIN"/>
    <property type="match status" value="1"/>
</dbReference>
<evidence type="ECO:0000313" key="8">
    <source>
        <dbReference type="EMBL" id="CAF3750984.1"/>
    </source>
</evidence>
<dbReference type="GO" id="GO:0005886">
    <property type="term" value="C:plasma membrane"/>
    <property type="evidence" value="ECO:0007669"/>
    <property type="project" value="TreeGrafter"/>
</dbReference>
<dbReference type="Proteomes" id="UP000681722">
    <property type="component" value="Unassembled WGS sequence"/>
</dbReference>
<organism evidence="7 10">
    <name type="scientific">Didymodactylos carnosus</name>
    <dbReference type="NCBI Taxonomy" id="1234261"/>
    <lineage>
        <taxon>Eukaryota</taxon>
        <taxon>Metazoa</taxon>
        <taxon>Spiralia</taxon>
        <taxon>Gnathifera</taxon>
        <taxon>Rotifera</taxon>
        <taxon>Eurotatoria</taxon>
        <taxon>Bdelloidea</taxon>
        <taxon>Philodinida</taxon>
        <taxon>Philodinidae</taxon>
        <taxon>Didymodactylos</taxon>
    </lineage>
</organism>
<feature type="transmembrane region" description="Helical" evidence="5">
    <location>
        <begin position="97"/>
        <end position="119"/>
    </location>
</feature>
<dbReference type="Proteomes" id="UP000682733">
    <property type="component" value="Unassembled WGS sequence"/>
</dbReference>
<dbReference type="CDD" id="cd03127">
    <property type="entry name" value="tetraspanin_LEL"/>
    <property type="match status" value="1"/>
</dbReference>
<dbReference type="Gene3D" id="1.10.1450.10">
    <property type="entry name" value="Tetraspanin"/>
    <property type="match status" value="1"/>
</dbReference>
<feature type="transmembrane region" description="Helical" evidence="5">
    <location>
        <begin position="217"/>
        <end position="241"/>
    </location>
</feature>
<keyword evidence="10" id="KW-1185">Reference proteome</keyword>
<feature type="transmembrane region" description="Helical" evidence="5">
    <location>
        <begin position="21"/>
        <end position="43"/>
    </location>
</feature>
<dbReference type="EMBL" id="CAJOBC010003662">
    <property type="protein sequence ID" value="CAF3794897.1"/>
    <property type="molecule type" value="Genomic_DNA"/>
</dbReference>
<keyword evidence="3 5" id="KW-1133">Transmembrane helix</keyword>
<evidence type="ECO:0000313" key="10">
    <source>
        <dbReference type="Proteomes" id="UP000663829"/>
    </source>
</evidence>
<dbReference type="EMBL" id="CAJNOQ010003662">
    <property type="protein sequence ID" value="CAF1023619.1"/>
    <property type="molecule type" value="Genomic_DNA"/>
</dbReference>
<feature type="transmembrane region" description="Helical" evidence="5">
    <location>
        <begin position="63"/>
        <end position="90"/>
    </location>
</feature>
<dbReference type="Proteomes" id="UP000663829">
    <property type="component" value="Unassembled WGS sequence"/>
</dbReference>
<dbReference type="EMBL" id="CAJNOK010005663">
    <property type="protein sequence ID" value="CAF0980357.1"/>
    <property type="molecule type" value="Genomic_DNA"/>
</dbReference>
<proteinExistence type="predicted"/>
<dbReference type="AlphaFoldDB" id="A0A814IHH6"/>
<dbReference type="Pfam" id="PF00335">
    <property type="entry name" value="Tetraspanin"/>
    <property type="match status" value="1"/>
</dbReference>
<comment type="caution">
    <text evidence="7">The sequence shown here is derived from an EMBL/GenBank/DDBJ whole genome shotgun (WGS) entry which is preliminary data.</text>
</comment>
<gene>
    <name evidence="7" type="ORF">GPM918_LOCUS14912</name>
    <name evidence="6" type="ORF">OVA965_LOCUS13551</name>
    <name evidence="9" type="ORF">SRO942_LOCUS14912</name>
    <name evidence="8" type="ORF">TMI583_LOCUS13554</name>
</gene>
<evidence type="ECO:0000256" key="1">
    <source>
        <dbReference type="ARBA" id="ARBA00004141"/>
    </source>
</evidence>
<evidence type="ECO:0000313" key="6">
    <source>
        <dbReference type="EMBL" id="CAF0980357.1"/>
    </source>
</evidence>
<dbReference type="SUPFAM" id="SSF48652">
    <property type="entry name" value="Tetraspanin"/>
    <property type="match status" value="1"/>
</dbReference>
<evidence type="ECO:0000256" key="3">
    <source>
        <dbReference type="ARBA" id="ARBA00022989"/>
    </source>
</evidence>
<sequence length="254" mass="27622">MKGVVLYPSFAETIKIPRKEISISLGGIFAVLLLGSTITTVVYGSLTLVKFIHIPYNFGQFSIYAASIALIAIGGLLLFTLIFGIIGVSLHNGNLRLLTLVLAFLLFCALAIIGVWSMVLVKTNGLQLSINNDIIDLNKLYREKPNAAKKIDYLNENYQCCGAITDDKKELENVSGLPVSCCITPECKTKKVLEASDGIYQKGCIDSSYRSEKVDRVFILSIVSLACAGAVLLGLIFYGIVTKKAREGYATVNH</sequence>
<dbReference type="Proteomes" id="UP000677228">
    <property type="component" value="Unassembled WGS sequence"/>
</dbReference>
<dbReference type="EMBL" id="CAJOBA010005670">
    <property type="protein sequence ID" value="CAF3750984.1"/>
    <property type="molecule type" value="Genomic_DNA"/>
</dbReference>
<evidence type="ECO:0000313" key="7">
    <source>
        <dbReference type="EMBL" id="CAF1023619.1"/>
    </source>
</evidence>
<evidence type="ECO:0000256" key="2">
    <source>
        <dbReference type="ARBA" id="ARBA00022692"/>
    </source>
</evidence>
<comment type="subcellular location">
    <subcellularLocation>
        <location evidence="1">Membrane</location>
        <topology evidence="1">Multi-pass membrane protein</topology>
    </subcellularLocation>
</comment>
<name>A0A814IHH6_9BILA</name>
<evidence type="ECO:0008006" key="11">
    <source>
        <dbReference type="Google" id="ProtNLM"/>
    </source>
</evidence>
<dbReference type="OrthoDB" id="71600at2759"/>
<keyword evidence="2 5" id="KW-0812">Transmembrane</keyword>
<evidence type="ECO:0000256" key="4">
    <source>
        <dbReference type="ARBA" id="ARBA00023136"/>
    </source>
</evidence>
<dbReference type="InterPro" id="IPR008952">
    <property type="entry name" value="Tetraspanin_EC2_sf"/>
</dbReference>